<name>A0A940T5U2_9MICO</name>
<keyword evidence="2" id="KW-0645">Protease</keyword>
<proteinExistence type="predicted"/>
<reference evidence="2" key="1">
    <citation type="submission" date="2021-02" db="EMBL/GenBank/DDBJ databases">
        <title>Sequencing the genomes of 1000 actinobacteria strains.</title>
        <authorList>
            <person name="Klenk H.-P."/>
        </authorList>
    </citation>
    <scope>NUCLEOTIDE SEQUENCE</scope>
    <source>
        <strain evidence="2">DSM 22850</strain>
    </source>
</reference>
<dbReference type="InterPro" id="IPR012338">
    <property type="entry name" value="Beta-lactam/transpept-like"/>
</dbReference>
<dbReference type="GO" id="GO:0009002">
    <property type="term" value="F:serine-type D-Ala-D-Ala carboxypeptidase activity"/>
    <property type="evidence" value="ECO:0007669"/>
    <property type="project" value="UniProtKB-EC"/>
</dbReference>
<accession>A0A940T5U2</accession>
<feature type="domain" description="Peptidase S11 D-alanyl-D-alanine carboxypeptidase A N-terminal" evidence="1">
    <location>
        <begin position="90"/>
        <end position="300"/>
    </location>
</feature>
<dbReference type="AlphaFoldDB" id="A0A940T5U2"/>
<comment type="caution">
    <text evidence="2">The sequence shown here is derived from an EMBL/GenBank/DDBJ whole genome shotgun (WGS) entry which is preliminary data.</text>
</comment>
<dbReference type="EMBL" id="JAFIDA010000001">
    <property type="protein sequence ID" value="MBP1326311.1"/>
    <property type="molecule type" value="Genomic_DNA"/>
</dbReference>
<dbReference type="EC" id="3.4.16.4" evidence="2"/>
<sequence>MTSSNVSRAASRAKPRPVAAISAALIIALLLVGGYTATVAATEVAAADVTAAGDTELTITADTAAAQAVVDAQPLPTAVGWLHDEAVFTNDDTAYPLASISKLVTVLVALEAQPLAPGEDGPTYTWTDADVALQNHYISLDGVAYPIPAGTEITLRQMLTLIFLPSANDFASAYALQVFGTNEDFLAAVADWQARNGIESLTFVEPTGMDEGNQANAADLVRIARLALANPTVTQFTNLQSAELPWGIGVIENTNPLLAELPNMLGLKTGRSSSAGFNLIAAQETDAAGRKLVKISVTMGRGSVEERASSGRDMLAALEPLPQLVTLVEEGEVLGSVTTFTGEEVSVISSGSATAVLTPGESATRTLELSQPAPGAAGQAAGVIMVDSPTGSEEIAVVTAAAIEEATFWWRFTHPLELLP</sequence>
<evidence type="ECO:0000313" key="3">
    <source>
        <dbReference type="Proteomes" id="UP000675163"/>
    </source>
</evidence>
<protein>
    <submittedName>
        <fullName evidence="2">D-alanyl-D-alanine carboxypeptidase (Penicillin-binding protein 5/6)</fullName>
        <ecNumber evidence="2">3.4.16.4</ecNumber>
    </submittedName>
</protein>
<gene>
    <name evidence="2" type="ORF">JOF28_001543</name>
</gene>
<dbReference type="SUPFAM" id="SSF56601">
    <property type="entry name" value="beta-lactamase/transpeptidase-like"/>
    <property type="match status" value="1"/>
</dbReference>
<dbReference type="GO" id="GO:0006508">
    <property type="term" value="P:proteolysis"/>
    <property type="evidence" value="ECO:0007669"/>
    <property type="project" value="InterPro"/>
</dbReference>
<dbReference type="InterPro" id="IPR001967">
    <property type="entry name" value="Peptidase_S11_N"/>
</dbReference>
<dbReference type="Pfam" id="PF00768">
    <property type="entry name" value="Peptidase_S11"/>
    <property type="match status" value="1"/>
</dbReference>
<organism evidence="2 3">
    <name type="scientific">Leucobacter exalbidus</name>
    <dbReference type="NCBI Taxonomy" id="662960"/>
    <lineage>
        <taxon>Bacteria</taxon>
        <taxon>Bacillati</taxon>
        <taxon>Actinomycetota</taxon>
        <taxon>Actinomycetes</taxon>
        <taxon>Micrococcales</taxon>
        <taxon>Microbacteriaceae</taxon>
        <taxon>Leucobacter</taxon>
    </lineage>
</organism>
<evidence type="ECO:0000313" key="2">
    <source>
        <dbReference type="EMBL" id="MBP1326311.1"/>
    </source>
</evidence>
<keyword evidence="2" id="KW-0121">Carboxypeptidase</keyword>
<evidence type="ECO:0000259" key="1">
    <source>
        <dbReference type="Pfam" id="PF00768"/>
    </source>
</evidence>
<dbReference type="RefSeq" id="WP_209705244.1">
    <property type="nucleotide sequence ID" value="NZ_JAFIDA010000001.1"/>
</dbReference>
<dbReference type="Gene3D" id="3.40.710.10">
    <property type="entry name" value="DD-peptidase/beta-lactamase superfamily"/>
    <property type="match status" value="1"/>
</dbReference>
<keyword evidence="2" id="KW-0378">Hydrolase</keyword>
<dbReference type="Proteomes" id="UP000675163">
    <property type="component" value="Unassembled WGS sequence"/>
</dbReference>
<keyword evidence="3" id="KW-1185">Reference proteome</keyword>